<name>A0ACB8HDA3_PSICU</name>
<sequence>MVVDGREVRPWLDIDSDAVIDADDDDDEDKLDDESGKEEEEGKAEGEDGGEEVVEDEEGWLGRPLGVETVGGFDGGGTIDSLLTTKEYRKLTKPA</sequence>
<dbReference type="EMBL" id="JAFIQS020000002">
    <property type="protein sequence ID" value="KAH9485901.1"/>
    <property type="molecule type" value="Genomic_DNA"/>
</dbReference>
<protein>
    <submittedName>
        <fullName evidence="1">Uncharacterized protein</fullName>
    </submittedName>
</protein>
<comment type="caution">
    <text evidence="1">The sequence shown here is derived from an EMBL/GenBank/DDBJ whole genome shotgun (WGS) entry which is preliminary data.</text>
</comment>
<accession>A0ACB8HDA3</accession>
<evidence type="ECO:0000313" key="2">
    <source>
        <dbReference type="Proteomes" id="UP000664032"/>
    </source>
</evidence>
<gene>
    <name evidence="1" type="ORF">JR316_0002818</name>
</gene>
<reference evidence="1" key="1">
    <citation type="submission" date="2021-10" db="EMBL/GenBank/DDBJ databases">
        <title>Psilocybe cubensis genome.</title>
        <authorList>
            <person name="Mckernan K.J."/>
            <person name="Crawford S."/>
            <person name="Trippe A."/>
            <person name="Kane L.T."/>
            <person name="Mclaughlin S."/>
        </authorList>
    </citation>
    <scope>NUCLEOTIDE SEQUENCE</scope>
    <source>
        <strain evidence="1">MGC-MH-2018</strain>
    </source>
</reference>
<organism evidence="1 2">
    <name type="scientific">Psilocybe cubensis</name>
    <name type="common">Psychedelic mushroom</name>
    <name type="synonym">Stropharia cubensis</name>
    <dbReference type="NCBI Taxonomy" id="181762"/>
    <lineage>
        <taxon>Eukaryota</taxon>
        <taxon>Fungi</taxon>
        <taxon>Dikarya</taxon>
        <taxon>Basidiomycota</taxon>
        <taxon>Agaricomycotina</taxon>
        <taxon>Agaricomycetes</taxon>
        <taxon>Agaricomycetidae</taxon>
        <taxon>Agaricales</taxon>
        <taxon>Agaricineae</taxon>
        <taxon>Strophariaceae</taxon>
        <taxon>Psilocybe</taxon>
    </lineage>
</organism>
<keyword evidence="2" id="KW-1185">Reference proteome</keyword>
<evidence type="ECO:0000313" key="1">
    <source>
        <dbReference type="EMBL" id="KAH9485901.1"/>
    </source>
</evidence>
<dbReference type="Proteomes" id="UP000664032">
    <property type="component" value="Unassembled WGS sequence"/>
</dbReference>
<proteinExistence type="predicted"/>